<feature type="binding site" evidence="8">
    <location>
        <position position="460"/>
    </location>
    <ligand>
        <name>Mg(2+)</name>
        <dbReference type="ChEBI" id="CHEBI:18420"/>
    </ligand>
</feature>
<keyword evidence="8" id="KW-0408">Iron</keyword>
<accession>A0A831XEJ5</accession>
<proteinExistence type="inferred from homology"/>
<evidence type="ECO:0000256" key="1">
    <source>
        <dbReference type="ARBA" id="ARBA00001967"/>
    </source>
</evidence>
<evidence type="ECO:0000256" key="5">
    <source>
        <dbReference type="ARBA" id="ARBA00022596"/>
    </source>
</evidence>
<comment type="similarity">
    <text evidence="3 9">Belongs to the [NiFe]/[NiFeSe] hydrogenase large subunit family.</text>
</comment>
<protein>
    <submittedName>
        <fullName evidence="10">Ni,Fe-hydrogenase I large subunit</fullName>
    </submittedName>
</protein>
<feature type="binding site" evidence="8">
    <location>
        <position position="68"/>
    </location>
    <ligand>
        <name>Ni(2+)</name>
        <dbReference type="ChEBI" id="CHEBI:49786"/>
    </ligand>
</feature>
<dbReference type="PANTHER" id="PTHR42958:SF2">
    <property type="entry name" value="UPTAKE HYDROGENASE LARGE SUBUNIT"/>
    <property type="match status" value="1"/>
</dbReference>
<evidence type="ECO:0000313" key="10">
    <source>
        <dbReference type="EMBL" id="HEN42312.1"/>
    </source>
</evidence>
<feature type="binding site" evidence="8">
    <location>
        <position position="65"/>
    </location>
    <ligand>
        <name>Ni(2+)</name>
        <dbReference type="ChEBI" id="CHEBI:49786"/>
    </ligand>
</feature>
<dbReference type="InterPro" id="IPR018194">
    <property type="entry name" value="Ni-dep_hyd_lsu_Ni_BS"/>
</dbReference>
<dbReference type="PANTHER" id="PTHR42958">
    <property type="entry name" value="HYDROGENASE-2 LARGE CHAIN"/>
    <property type="match status" value="1"/>
</dbReference>
<keyword evidence="7 9" id="KW-0560">Oxidoreductase</keyword>
<reference evidence="10" key="1">
    <citation type="journal article" date="2020" name="mSystems">
        <title>Genome- and Community-Level Interaction Insights into Carbon Utilization and Element Cycling Functions of Hydrothermarchaeota in Hydrothermal Sediment.</title>
        <authorList>
            <person name="Zhou Z."/>
            <person name="Liu Y."/>
            <person name="Xu W."/>
            <person name="Pan J."/>
            <person name="Luo Z.H."/>
            <person name="Li M."/>
        </authorList>
    </citation>
    <scope>NUCLEOTIDE SEQUENCE [LARGE SCALE GENOMIC DNA]</scope>
    <source>
        <strain evidence="10">SpSt-349</strain>
    </source>
</reference>
<evidence type="ECO:0000256" key="4">
    <source>
        <dbReference type="ARBA" id="ARBA00011771"/>
    </source>
</evidence>
<dbReference type="PROSITE" id="PS00507">
    <property type="entry name" value="NI_HGENASE_L_1"/>
    <property type="match status" value="1"/>
</dbReference>
<feature type="binding site" evidence="8">
    <location>
        <position position="454"/>
    </location>
    <ligand>
        <name>Ni(2+)</name>
        <dbReference type="ChEBI" id="CHEBI:49786"/>
    </ligand>
</feature>
<dbReference type="GO" id="GO:0016151">
    <property type="term" value="F:nickel cation binding"/>
    <property type="evidence" value="ECO:0007669"/>
    <property type="project" value="InterPro"/>
</dbReference>
<evidence type="ECO:0000256" key="9">
    <source>
        <dbReference type="RuleBase" id="RU003896"/>
    </source>
</evidence>
<dbReference type="AlphaFoldDB" id="A0A831XEJ5"/>
<feature type="binding site" evidence="8">
    <location>
        <position position="68"/>
    </location>
    <ligand>
        <name>Fe cation</name>
        <dbReference type="ChEBI" id="CHEBI:24875"/>
    </ligand>
</feature>
<gene>
    <name evidence="10" type="ORF">ENQ87_08050</name>
</gene>
<keyword evidence="5 8" id="KW-0533">Nickel</keyword>
<keyword evidence="8" id="KW-0460">Magnesium</keyword>
<feature type="binding site" evidence="8">
    <location>
        <position position="406"/>
    </location>
    <ligand>
        <name>Mg(2+)</name>
        <dbReference type="ChEBI" id="CHEBI:18420"/>
    </ligand>
</feature>
<keyword evidence="6 8" id="KW-0479">Metal-binding</keyword>
<dbReference type="InterPro" id="IPR001501">
    <property type="entry name" value="Ni-dep_hyd_lsu"/>
</dbReference>
<comment type="subunit">
    <text evidence="4">Heterodimer of a large and a small subunit.</text>
</comment>
<evidence type="ECO:0000256" key="2">
    <source>
        <dbReference type="ARBA" id="ARBA00004196"/>
    </source>
</evidence>
<dbReference type="SUPFAM" id="SSF56762">
    <property type="entry name" value="HydB/Nqo4-like"/>
    <property type="match status" value="1"/>
</dbReference>
<dbReference type="GO" id="GO:0030313">
    <property type="term" value="C:cell envelope"/>
    <property type="evidence" value="ECO:0007669"/>
    <property type="project" value="UniProtKB-SubCell"/>
</dbReference>
<comment type="cofactor">
    <cofactor evidence="1 8">
        <name>Ni(2+)</name>
        <dbReference type="ChEBI" id="CHEBI:49786"/>
    </cofactor>
</comment>
<dbReference type="Pfam" id="PF00374">
    <property type="entry name" value="NiFeSe_Hases"/>
    <property type="match status" value="3"/>
</dbReference>
<evidence type="ECO:0000256" key="8">
    <source>
        <dbReference type="PIRSR" id="PIRSR601501-1"/>
    </source>
</evidence>
<evidence type="ECO:0000256" key="7">
    <source>
        <dbReference type="ARBA" id="ARBA00023002"/>
    </source>
</evidence>
<comment type="caution">
    <text evidence="10">The sequence shown here is derived from an EMBL/GenBank/DDBJ whole genome shotgun (WGS) entry which is preliminary data.</text>
</comment>
<dbReference type="InterPro" id="IPR029014">
    <property type="entry name" value="NiFe-Hase_large"/>
</dbReference>
<dbReference type="EMBL" id="DSOV01000037">
    <property type="protein sequence ID" value="HEN42312.1"/>
    <property type="molecule type" value="Genomic_DNA"/>
</dbReference>
<feature type="binding site" evidence="8">
    <location>
        <position position="46"/>
    </location>
    <ligand>
        <name>Mg(2+)</name>
        <dbReference type="ChEBI" id="CHEBI:18420"/>
    </ligand>
</feature>
<name>A0A831XEJ5_GEOME</name>
<dbReference type="InterPro" id="IPR050867">
    <property type="entry name" value="NiFe/NiFeSe_hydrgnase_LSU"/>
</dbReference>
<feature type="binding site" evidence="8">
    <location>
        <position position="457"/>
    </location>
    <ligand>
        <name>Fe cation</name>
        <dbReference type="ChEBI" id="CHEBI:24875"/>
    </ligand>
</feature>
<evidence type="ECO:0000256" key="3">
    <source>
        <dbReference type="ARBA" id="ARBA00009292"/>
    </source>
</evidence>
<dbReference type="GO" id="GO:0008901">
    <property type="term" value="F:ferredoxin hydrogenase activity"/>
    <property type="evidence" value="ECO:0007669"/>
    <property type="project" value="InterPro"/>
</dbReference>
<dbReference type="PROSITE" id="PS00508">
    <property type="entry name" value="NI_HGENASE_L_2"/>
    <property type="match status" value="1"/>
</dbReference>
<sequence length="478" mass="51917">MATVMTIDPVTRIEGHLSVKIEIDIVNGVQQVTNAWATGTLFRGFEKLLTGRDPRDAQLITQRICGVCPIPHGLAAVNTLEDAYNVTVPDNARIMRNLVLAANFVQSHILSFYHLSLPDYVTCPAMLPWQPAWKGDMRIDATKSTAMVNNYLKALDINRKIQEMGAIFGGKTPHSPAYIPGGFTKVPAAADITKARSYLAEIVSFVENVYIPDAEYLAAKYSDYHAIGAGSRNLLAFGVFDLDQWGNTKLLKRGMVTDGSTSVMAVNTGAITEDVTNAWYSSPSGLNPAQGETVAAHPKGNAYSWMKAPRYAGEPCETGPLARMWVNGDYRRGISAMDRNLARAYEAKKIAKALDGWLAQIRVGQPSYLKAAAAATGEGIGLTEAPRGALGHWLSITSSKIGRYQVITPTCWNASPRDDRGTLGPIEQALVGTPVKNLTEPVEVMRVIHSFDPCLSCAVHMVRPDAPEQVMVSVQSRT</sequence>
<evidence type="ECO:0000256" key="6">
    <source>
        <dbReference type="ARBA" id="ARBA00022723"/>
    </source>
</evidence>
<organism evidence="10">
    <name type="scientific">Geobacter metallireducens</name>
    <dbReference type="NCBI Taxonomy" id="28232"/>
    <lineage>
        <taxon>Bacteria</taxon>
        <taxon>Pseudomonadati</taxon>
        <taxon>Thermodesulfobacteriota</taxon>
        <taxon>Desulfuromonadia</taxon>
        <taxon>Geobacterales</taxon>
        <taxon>Geobacteraceae</taxon>
        <taxon>Geobacter</taxon>
    </lineage>
</organism>
<comment type="cofactor">
    <cofactor evidence="8">
        <name>Fe cation</name>
        <dbReference type="ChEBI" id="CHEBI:24875"/>
    </cofactor>
</comment>
<comment type="subcellular location">
    <subcellularLocation>
        <location evidence="2">Cell envelope</location>
    </subcellularLocation>
</comment>
<dbReference type="Gene3D" id="1.10.645.10">
    <property type="entry name" value="Cytochrome-c3 Hydrogenase, chain B"/>
    <property type="match status" value="1"/>
</dbReference>